<evidence type="ECO:0000259" key="2">
    <source>
        <dbReference type="Pfam" id="PF25023"/>
    </source>
</evidence>
<dbReference type="NCBIfam" id="TIGR03696">
    <property type="entry name" value="Rhs_assc_core"/>
    <property type="match status" value="1"/>
</dbReference>
<evidence type="ECO:0000256" key="1">
    <source>
        <dbReference type="ARBA" id="ARBA00022737"/>
    </source>
</evidence>
<dbReference type="InterPro" id="IPR056823">
    <property type="entry name" value="TEN-like_YD-shell"/>
</dbReference>
<dbReference type="InterPro" id="IPR050708">
    <property type="entry name" value="T6SS_VgrG/RHS"/>
</dbReference>
<dbReference type="RefSeq" id="WP_248943257.1">
    <property type="nucleotide sequence ID" value="NZ_JAKIKS010000224.1"/>
</dbReference>
<dbReference type="PANTHER" id="PTHR32305">
    <property type="match status" value="1"/>
</dbReference>
<dbReference type="EMBL" id="JAKIKS010000224">
    <property type="protein sequence ID" value="MCL1127827.1"/>
    <property type="molecule type" value="Genomic_DNA"/>
</dbReference>
<comment type="caution">
    <text evidence="3">The sequence shown here is derived from an EMBL/GenBank/DDBJ whole genome shotgun (WGS) entry which is preliminary data.</text>
</comment>
<accession>A0ABT0LKI9</accession>
<reference evidence="3 4" key="1">
    <citation type="submission" date="2022-01" db="EMBL/GenBank/DDBJ databases">
        <title>Whole genome-based taxonomy of the Shewanellaceae.</title>
        <authorList>
            <person name="Martin-Rodriguez A.J."/>
        </authorList>
    </citation>
    <scope>NUCLEOTIDE SEQUENCE [LARGE SCALE GENOMIC DNA]</scope>
    <source>
        <strain evidence="3 4">DSM 17177</strain>
    </source>
</reference>
<dbReference type="Gene3D" id="2.180.10.10">
    <property type="entry name" value="RHS repeat-associated core"/>
    <property type="match status" value="1"/>
</dbReference>
<feature type="non-terminal residue" evidence="3">
    <location>
        <position position="269"/>
    </location>
</feature>
<keyword evidence="4" id="KW-1185">Reference proteome</keyword>
<dbReference type="Pfam" id="PF25023">
    <property type="entry name" value="TEN_YD-shell"/>
    <property type="match status" value="1"/>
</dbReference>
<evidence type="ECO:0000313" key="3">
    <source>
        <dbReference type="EMBL" id="MCL1127827.1"/>
    </source>
</evidence>
<dbReference type="PANTHER" id="PTHR32305:SF15">
    <property type="entry name" value="PROTEIN RHSA-RELATED"/>
    <property type="match status" value="1"/>
</dbReference>
<protein>
    <submittedName>
        <fullName evidence="3">RHS repeat-associated core domain-containing protein</fullName>
    </submittedName>
</protein>
<name>A0ABT0LKI9_9GAMM</name>
<evidence type="ECO:0000313" key="4">
    <source>
        <dbReference type="Proteomes" id="UP001203423"/>
    </source>
</evidence>
<gene>
    <name evidence="3" type="ORF">L2764_26055</name>
</gene>
<dbReference type="Proteomes" id="UP001203423">
    <property type="component" value="Unassembled WGS sequence"/>
</dbReference>
<feature type="domain" description="Teneurin-like YD-shell" evidence="2">
    <location>
        <begin position="156"/>
        <end position="261"/>
    </location>
</feature>
<sequence>MTLLTLFKLALFQPLLKRATQSLIQRVTNRISLRRQLKTLALCMGLLLPFLSTSVQAQGRTTFVPIAVGDILIFIPLLSTPTQTSVKATSSDGRYQLKWDKVPQASYYQIIITDEKGKQRIVIVTGNSHALSGLSLGNNTVEIQACNSKDQCGASALVGTVKRNTKVTYQHTDMLGSPVMQSDEAGNVLSRSVYDPFGKRLGGDKEGIGYTGHLHDKDLGLTYMQARYYDPLIARFYSNDPVGFADSSHSFNRYAYANNNPYKYVDPDG</sequence>
<proteinExistence type="predicted"/>
<organism evidence="3 4">
    <name type="scientific">Shewanella surugensis</name>
    <dbReference type="NCBI Taxonomy" id="212020"/>
    <lineage>
        <taxon>Bacteria</taxon>
        <taxon>Pseudomonadati</taxon>
        <taxon>Pseudomonadota</taxon>
        <taxon>Gammaproteobacteria</taxon>
        <taxon>Alteromonadales</taxon>
        <taxon>Shewanellaceae</taxon>
        <taxon>Shewanella</taxon>
    </lineage>
</organism>
<dbReference type="InterPro" id="IPR022385">
    <property type="entry name" value="Rhs_assc_core"/>
</dbReference>
<keyword evidence="1" id="KW-0677">Repeat</keyword>